<comment type="caution">
    <text evidence="1">The sequence shown here is derived from an EMBL/GenBank/DDBJ whole genome shotgun (WGS) entry which is preliminary data.</text>
</comment>
<evidence type="ECO:0000313" key="1">
    <source>
        <dbReference type="EMBL" id="MDR7084414.1"/>
    </source>
</evidence>
<dbReference type="RefSeq" id="WP_310060763.1">
    <property type="nucleotide sequence ID" value="NZ_JAVDVQ010000022.1"/>
</dbReference>
<gene>
    <name evidence="1" type="ORF">J2X01_003723</name>
</gene>
<organism evidence="1 2">
    <name type="scientific">Arthrobacter ginsengisoli</name>
    <dbReference type="NCBI Taxonomy" id="1356565"/>
    <lineage>
        <taxon>Bacteria</taxon>
        <taxon>Bacillati</taxon>
        <taxon>Actinomycetota</taxon>
        <taxon>Actinomycetes</taxon>
        <taxon>Micrococcales</taxon>
        <taxon>Micrococcaceae</taxon>
        <taxon>Arthrobacter</taxon>
    </lineage>
</organism>
<dbReference type="Proteomes" id="UP001252243">
    <property type="component" value="Unassembled WGS sequence"/>
</dbReference>
<protein>
    <submittedName>
        <fullName evidence="1">Uncharacterized protein</fullName>
    </submittedName>
</protein>
<dbReference type="EMBL" id="JAVDVQ010000022">
    <property type="protein sequence ID" value="MDR7084414.1"/>
    <property type="molecule type" value="Genomic_DNA"/>
</dbReference>
<reference evidence="1 2" key="1">
    <citation type="submission" date="2023-07" db="EMBL/GenBank/DDBJ databases">
        <title>Sorghum-associated microbial communities from plants grown in Nebraska, USA.</title>
        <authorList>
            <person name="Schachtman D."/>
        </authorList>
    </citation>
    <scope>NUCLEOTIDE SEQUENCE [LARGE SCALE GENOMIC DNA]</scope>
    <source>
        <strain evidence="1 2">BE167</strain>
    </source>
</reference>
<accession>A0ABU1UGW7</accession>
<proteinExistence type="predicted"/>
<name>A0ABU1UGW7_9MICC</name>
<keyword evidence="2" id="KW-1185">Reference proteome</keyword>
<evidence type="ECO:0000313" key="2">
    <source>
        <dbReference type="Proteomes" id="UP001252243"/>
    </source>
</evidence>
<sequence length="113" mass="10332">MTSVNSGSGDVKDCDSAVAGEAVLTAGLGVGEAVGAGAAVVAVVLAAVVAGAGADGVAVAAVAVGATDGDGDAVVVGAGVESARAGESVAAVREASVTTSAVSNAVVFRIEFT</sequence>